<feature type="transmembrane region" description="Helical" evidence="1">
    <location>
        <begin position="223"/>
        <end position="242"/>
    </location>
</feature>
<name>A0AAW0FSQ5_9APHY</name>
<comment type="caution">
    <text evidence="2">The sequence shown here is derived from an EMBL/GenBank/DDBJ whole genome shotgun (WGS) entry which is preliminary data.</text>
</comment>
<sequence>MSNGSSPNILEPALLNQKLHYIAFATVSLLVYDVLLGLLEDIRILLARAIKLTDAIYILARVLALGEAGVICANAALPVPSCHQGHVLLAAKCLVAVIIPCNSWLFLLRIRALSTHFCSRTTVTMCTVLWTLTFTSFLIFPGFKVSDLPNQDGTCELIATYNNKLLCTPFIAQAIFDTAVMVAISIGFVRHSPGPSWNEKLKSTILIKHMGHISGLFLRSGQIYYLTTIGIHLTMAVIASSSAIPPDYIGQLSLLTSTFHSIMTCRVFRLLKLSQFDQSSDATFFRPATYSAATSPIAFQGGSNNSHTSASWDQNS</sequence>
<keyword evidence="1" id="KW-1133">Transmembrane helix</keyword>
<dbReference type="Proteomes" id="UP001385951">
    <property type="component" value="Unassembled WGS sequence"/>
</dbReference>
<feature type="transmembrane region" description="Helical" evidence="1">
    <location>
        <begin position="170"/>
        <end position="189"/>
    </location>
</feature>
<protein>
    <recommendedName>
        <fullName evidence="4">Vomeronasal type-1 receptor</fullName>
    </recommendedName>
</protein>
<evidence type="ECO:0000313" key="3">
    <source>
        <dbReference type="Proteomes" id="UP001385951"/>
    </source>
</evidence>
<dbReference type="EMBL" id="JASBNA010000038">
    <property type="protein sequence ID" value="KAK7681905.1"/>
    <property type="molecule type" value="Genomic_DNA"/>
</dbReference>
<accession>A0AAW0FSQ5</accession>
<feature type="transmembrane region" description="Helical" evidence="1">
    <location>
        <begin position="58"/>
        <end position="77"/>
    </location>
</feature>
<proteinExistence type="predicted"/>
<feature type="transmembrane region" description="Helical" evidence="1">
    <location>
        <begin position="89"/>
        <end position="110"/>
    </location>
</feature>
<gene>
    <name evidence="2" type="ORF">QCA50_014867</name>
</gene>
<keyword evidence="3" id="KW-1185">Reference proteome</keyword>
<evidence type="ECO:0000313" key="2">
    <source>
        <dbReference type="EMBL" id="KAK7681905.1"/>
    </source>
</evidence>
<feature type="transmembrane region" description="Helical" evidence="1">
    <location>
        <begin position="20"/>
        <end position="38"/>
    </location>
</feature>
<evidence type="ECO:0000256" key="1">
    <source>
        <dbReference type="SAM" id="Phobius"/>
    </source>
</evidence>
<feature type="transmembrane region" description="Helical" evidence="1">
    <location>
        <begin position="122"/>
        <end position="143"/>
    </location>
</feature>
<dbReference type="AlphaFoldDB" id="A0AAW0FSQ5"/>
<reference evidence="2 3" key="1">
    <citation type="submission" date="2022-09" db="EMBL/GenBank/DDBJ databases">
        <authorList>
            <person name="Palmer J.M."/>
        </authorList>
    </citation>
    <scope>NUCLEOTIDE SEQUENCE [LARGE SCALE GENOMIC DNA]</scope>
    <source>
        <strain evidence="2 3">DSM 7382</strain>
    </source>
</reference>
<feature type="transmembrane region" description="Helical" evidence="1">
    <location>
        <begin position="248"/>
        <end position="268"/>
    </location>
</feature>
<evidence type="ECO:0008006" key="4">
    <source>
        <dbReference type="Google" id="ProtNLM"/>
    </source>
</evidence>
<organism evidence="2 3">
    <name type="scientific">Cerrena zonata</name>
    <dbReference type="NCBI Taxonomy" id="2478898"/>
    <lineage>
        <taxon>Eukaryota</taxon>
        <taxon>Fungi</taxon>
        <taxon>Dikarya</taxon>
        <taxon>Basidiomycota</taxon>
        <taxon>Agaricomycotina</taxon>
        <taxon>Agaricomycetes</taxon>
        <taxon>Polyporales</taxon>
        <taxon>Cerrenaceae</taxon>
        <taxon>Cerrena</taxon>
    </lineage>
</organism>
<keyword evidence="1" id="KW-0812">Transmembrane</keyword>
<keyword evidence="1" id="KW-0472">Membrane</keyword>